<feature type="chain" id="PRO_5021312418" evidence="1">
    <location>
        <begin position="18"/>
        <end position="64"/>
    </location>
</feature>
<keyword evidence="1" id="KW-0732">Signal</keyword>
<accession>A0A4Y8D457</accession>
<organism evidence="2 3">
    <name type="scientific">Botryotinia calthae</name>
    <dbReference type="NCBI Taxonomy" id="38488"/>
    <lineage>
        <taxon>Eukaryota</taxon>
        <taxon>Fungi</taxon>
        <taxon>Dikarya</taxon>
        <taxon>Ascomycota</taxon>
        <taxon>Pezizomycotina</taxon>
        <taxon>Leotiomycetes</taxon>
        <taxon>Helotiales</taxon>
        <taxon>Sclerotiniaceae</taxon>
        <taxon>Botryotinia</taxon>
    </lineage>
</organism>
<sequence length="64" mass="6857">MTIMMTVMMMMHRDVLAIVVDRVVGAHWSIKARFGWLSGVSTCSGSEVMIQVGLLTGGVAFVAA</sequence>
<dbReference type="AlphaFoldDB" id="A0A4Y8D457"/>
<feature type="signal peptide" evidence="1">
    <location>
        <begin position="1"/>
        <end position="17"/>
    </location>
</feature>
<reference evidence="2 3" key="1">
    <citation type="submission" date="2017-11" db="EMBL/GenBank/DDBJ databases">
        <title>Comparative genomics of Botrytis spp.</title>
        <authorList>
            <person name="Valero-Jimenez C.A."/>
            <person name="Tapia P."/>
            <person name="Veloso J."/>
            <person name="Silva-Moreno E."/>
            <person name="Staats M."/>
            <person name="Valdes J.H."/>
            <person name="Van Kan J.A.L."/>
        </authorList>
    </citation>
    <scope>NUCLEOTIDE SEQUENCE [LARGE SCALE GENOMIC DNA]</scope>
    <source>
        <strain evidence="2 3">MUCL2830</strain>
    </source>
</reference>
<comment type="caution">
    <text evidence="2">The sequence shown here is derived from an EMBL/GenBank/DDBJ whole genome shotgun (WGS) entry which is preliminary data.</text>
</comment>
<gene>
    <name evidence="2" type="ORF">BOTCAL_0125g00020</name>
</gene>
<evidence type="ECO:0000256" key="1">
    <source>
        <dbReference type="SAM" id="SignalP"/>
    </source>
</evidence>
<dbReference type="Proteomes" id="UP000297299">
    <property type="component" value="Unassembled WGS sequence"/>
</dbReference>
<evidence type="ECO:0000313" key="2">
    <source>
        <dbReference type="EMBL" id="TEY67438.1"/>
    </source>
</evidence>
<proteinExistence type="predicted"/>
<evidence type="ECO:0000313" key="3">
    <source>
        <dbReference type="Proteomes" id="UP000297299"/>
    </source>
</evidence>
<dbReference type="EMBL" id="PHWZ01000125">
    <property type="protein sequence ID" value="TEY67438.1"/>
    <property type="molecule type" value="Genomic_DNA"/>
</dbReference>
<protein>
    <submittedName>
        <fullName evidence="2">Uncharacterized protein</fullName>
    </submittedName>
</protein>
<keyword evidence="3" id="KW-1185">Reference proteome</keyword>
<name>A0A4Y8D457_9HELO</name>